<evidence type="ECO:0000256" key="1">
    <source>
        <dbReference type="SAM" id="MobiDB-lite"/>
    </source>
</evidence>
<proteinExistence type="predicted"/>
<evidence type="ECO:0000313" key="2">
    <source>
        <dbReference type="EMBL" id="CAK9170884.1"/>
    </source>
</evidence>
<comment type="caution">
    <text evidence="2">The sequence shown here is derived from an EMBL/GenBank/DDBJ whole genome shotgun (WGS) entry which is preliminary data.</text>
</comment>
<accession>A0ABC8TN43</accession>
<dbReference type="EMBL" id="CAUOFW020005613">
    <property type="protein sequence ID" value="CAK9170884.1"/>
    <property type="molecule type" value="Genomic_DNA"/>
</dbReference>
<gene>
    <name evidence="2" type="ORF">ILEXP_LOCUS40404</name>
</gene>
<organism evidence="2 3">
    <name type="scientific">Ilex paraguariensis</name>
    <name type="common">yerba mate</name>
    <dbReference type="NCBI Taxonomy" id="185542"/>
    <lineage>
        <taxon>Eukaryota</taxon>
        <taxon>Viridiplantae</taxon>
        <taxon>Streptophyta</taxon>
        <taxon>Embryophyta</taxon>
        <taxon>Tracheophyta</taxon>
        <taxon>Spermatophyta</taxon>
        <taxon>Magnoliopsida</taxon>
        <taxon>eudicotyledons</taxon>
        <taxon>Gunneridae</taxon>
        <taxon>Pentapetalae</taxon>
        <taxon>asterids</taxon>
        <taxon>campanulids</taxon>
        <taxon>Aquifoliales</taxon>
        <taxon>Aquifoliaceae</taxon>
        <taxon>Ilex</taxon>
    </lineage>
</organism>
<feature type="region of interest" description="Disordered" evidence="1">
    <location>
        <begin position="79"/>
        <end position="98"/>
    </location>
</feature>
<evidence type="ECO:0000313" key="3">
    <source>
        <dbReference type="Proteomes" id="UP001642360"/>
    </source>
</evidence>
<protein>
    <submittedName>
        <fullName evidence="2">Uncharacterized protein</fullName>
    </submittedName>
</protein>
<dbReference type="AlphaFoldDB" id="A0ABC8TN43"/>
<keyword evidence="3" id="KW-1185">Reference proteome</keyword>
<reference evidence="2 3" key="1">
    <citation type="submission" date="2024-02" db="EMBL/GenBank/DDBJ databases">
        <authorList>
            <person name="Vignale AGUSTIN F."/>
            <person name="Sosa J E."/>
            <person name="Modenutti C."/>
        </authorList>
    </citation>
    <scope>NUCLEOTIDE SEQUENCE [LARGE SCALE GENOMIC DNA]</scope>
</reference>
<name>A0ABC8TN43_9AQUA</name>
<dbReference type="Proteomes" id="UP001642360">
    <property type="component" value="Unassembled WGS sequence"/>
</dbReference>
<sequence>MFHRLNHSVPALRAHRPCPHSSCSVAPIFHLSDLTPCRIAVMQHREATTCSNHTIAAPPYHLVKSVSSRFIMLRFANTAPSPSSPNSQVLAAVEKGEE</sequence>